<accession>A0ACB8B480</accession>
<evidence type="ECO:0000313" key="1">
    <source>
        <dbReference type="EMBL" id="KAH7920026.1"/>
    </source>
</evidence>
<name>A0ACB8B480_9AGAM</name>
<evidence type="ECO:0000313" key="2">
    <source>
        <dbReference type="Proteomes" id="UP000790709"/>
    </source>
</evidence>
<dbReference type="EMBL" id="MU266610">
    <property type="protein sequence ID" value="KAH7920026.1"/>
    <property type="molecule type" value="Genomic_DNA"/>
</dbReference>
<proteinExistence type="predicted"/>
<keyword evidence="2" id="KW-1185">Reference proteome</keyword>
<comment type="caution">
    <text evidence="1">The sequence shown here is derived from an EMBL/GenBank/DDBJ whole genome shotgun (WGS) entry which is preliminary data.</text>
</comment>
<reference evidence="1" key="1">
    <citation type="journal article" date="2021" name="New Phytol.">
        <title>Evolutionary innovations through gain and loss of genes in the ectomycorrhizal Boletales.</title>
        <authorList>
            <person name="Wu G."/>
            <person name="Miyauchi S."/>
            <person name="Morin E."/>
            <person name="Kuo A."/>
            <person name="Drula E."/>
            <person name="Varga T."/>
            <person name="Kohler A."/>
            <person name="Feng B."/>
            <person name="Cao Y."/>
            <person name="Lipzen A."/>
            <person name="Daum C."/>
            <person name="Hundley H."/>
            <person name="Pangilinan J."/>
            <person name="Johnson J."/>
            <person name="Barry K."/>
            <person name="LaButti K."/>
            <person name="Ng V."/>
            <person name="Ahrendt S."/>
            <person name="Min B."/>
            <person name="Choi I.G."/>
            <person name="Park H."/>
            <person name="Plett J.M."/>
            <person name="Magnuson J."/>
            <person name="Spatafora J.W."/>
            <person name="Nagy L.G."/>
            <person name="Henrissat B."/>
            <person name="Grigoriev I.V."/>
            <person name="Yang Z.L."/>
            <person name="Xu J."/>
            <person name="Martin F.M."/>
        </authorList>
    </citation>
    <scope>NUCLEOTIDE SEQUENCE</scope>
    <source>
        <strain evidence="1">KUC20120723A-06</strain>
    </source>
</reference>
<organism evidence="1 2">
    <name type="scientific">Leucogyrophana mollusca</name>
    <dbReference type="NCBI Taxonomy" id="85980"/>
    <lineage>
        <taxon>Eukaryota</taxon>
        <taxon>Fungi</taxon>
        <taxon>Dikarya</taxon>
        <taxon>Basidiomycota</taxon>
        <taxon>Agaricomycotina</taxon>
        <taxon>Agaricomycetes</taxon>
        <taxon>Agaricomycetidae</taxon>
        <taxon>Boletales</taxon>
        <taxon>Boletales incertae sedis</taxon>
        <taxon>Leucogyrophana</taxon>
    </lineage>
</organism>
<sequence>MSERPSRSTANKNPAKIVLDAAPKRRTSAQKKANDADAAARKAVLAENARKKYQKDVNDIAAAEDVLRQEDARYGTIPSASFSISSKKTNGPRSLVPDKPPAQKAQAQVHGNEDISEERIEESAPYESDGDDNDFKPNASEDEADTSDGSVDTNGSISDDEETQKRAAKKGKQKKQKKPKQRSTREAIDAARAIPAMASAQGKKRKEIDDNESTANTVNAKRTKSGQARNLESDWRKKIGIVAKNAKAKKSTHVSNDGDEPDLIPTIVDHSRSSSRTSMSRMTNASSDNPLVGGMFDDDEPTESLSAVRKAKSTGGKPQADLNRAHQGTSRTTGQMGVVLKKTDVDDAVAQAREHKRSGSKALKSLKAFDLPFTEDADHKIWDSFIRALLDWAGTTDDPFGTNEHPELAERLQELWDLFFAHLPLDISNHPAIKKLATDRLNDWRSQFGKNAIARLEKYFKDPTYRNDAEARAEYVQKQLPQVIDGQRRVPFLYADPVKSWLSPLLLDIFVWHVKRVGDAYQVFGRPSGALAMSAAAFQRALTLYKTGHSKKDEKDVKGRRKPGIDFDNIWGTAAQKYTKFTTSLPDSKWDSILDVVGAVNKSSRTITPPDEDSLDDGFDIPLSDEEEPEDVDEDDNSGDQMG</sequence>
<protein>
    <submittedName>
        <fullName evidence="1">Uncharacterized protein</fullName>
    </submittedName>
</protein>
<dbReference type="Proteomes" id="UP000790709">
    <property type="component" value="Unassembled WGS sequence"/>
</dbReference>
<gene>
    <name evidence="1" type="ORF">BV22DRAFT_1050642</name>
</gene>